<evidence type="ECO:0000313" key="4">
    <source>
        <dbReference type="EMBL" id="PJJ70508.1"/>
    </source>
</evidence>
<dbReference type="Gene3D" id="2.60.40.1240">
    <property type="match status" value="1"/>
</dbReference>
<feature type="compositionally biased region" description="Low complexity" evidence="2">
    <location>
        <begin position="19"/>
        <end position="31"/>
    </location>
</feature>
<keyword evidence="3" id="KW-1133">Transmembrane helix</keyword>
<comment type="caution">
    <text evidence="4">The sequence shown here is derived from an EMBL/GenBank/DDBJ whole genome shotgun (WGS) entry which is preliminary data.</text>
</comment>
<dbReference type="Proteomes" id="UP000228758">
    <property type="component" value="Unassembled WGS sequence"/>
</dbReference>
<evidence type="ECO:0000256" key="3">
    <source>
        <dbReference type="SAM" id="Phobius"/>
    </source>
</evidence>
<protein>
    <submittedName>
        <fullName evidence="4">Uncharacterized protein DUF4352</fullName>
    </submittedName>
</protein>
<name>A0A2M9CF46_9MICO</name>
<feature type="region of interest" description="Disordered" evidence="2">
    <location>
        <begin position="1"/>
        <end position="31"/>
    </location>
</feature>
<keyword evidence="1" id="KW-0732">Signal</keyword>
<dbReference type="RefSeq" id="WP_100362922.1">
    <property type="nucleotide sequence ID" value="NZ_PGFF01000001.1"/>
</dbReference>
<dbReference type="InterPro" id="IPR029050">
    <property type="entry name" value="Immunoprotect_excell_Ig-like"/>
</dbReference>
<dbReference type="OrthoDB" id="4424518at2"/>
<keyword evidence="3" id="KW-0812">Transmembrane</keyword>
<organism evidence="4 5">
    <name type="scientific">Diaminobutyricimonas aerilata</name>
    <dbReference type="NCBI Taxonomy" id="1162967"/>
    <lineage>
        <taxon>Bacteria</taxon>
        <taxon>Bacillati</taxon>
        <taxon>Actinomycetota</taxon>
        <taxon>Actinomycetes</taxon>
        <taxon>Micrococcales</taxon>
        <taxon>Microbacteriaceae</taxon>
        <taxon>Diaminobutyricimonas</taxon>
    </lineage>
</organism>
<feature type="transmembrane region" description="Helical" evidence="3">
    <location>
        <begin position="62"/>
        <end position="80"/>
    </location>
</feature>
<evidence type="ECO:0000313" key="5">
    <source>
        <dbReference type="Proteomes" id="UP000228758"/>
    </source>
</evidence>
<evidence type="ECO:0000256" key="2">
    <source>
        <dbReference type="SAM" id="MobiDB-lite"/>
    </source>
</evidence>
<reference evidence="4 5" key="1">
    <citation type="submission" date="2017-11" db="EMBL/GenBank/DDBJ databases">
        <title>Genomic Encyclopedia of Archaeal and Bacterial Type Strains, Phase II (KMG-II): From Individual Species to Whole Genera.</title>
        <authorList>
            <person name="Goeker M."/>
        </authorList>
    </citation>
    <scope>NUCLEOTIDE SEQUENCE [LARGE SCALE GENOMIC DNA]</scope>
    <source>
        <strain evidence="4 5">DSM 27393</strain>
    </source>
</reference>
<sequence length="290" mass="28815">MSYDPASVPPPPPAPSPYAAPAQPAGPAGAPPTGRVNGLGIAALAVGAVGLVVAFVPFIGALGGFLGFVGLVLGIIGLVLKGRKKGLAIAGTIVSGVALIASIVMIFVYTASYINAFNDAIESGPSVVDEAPPAEGEEEAEGIEPGGVGSRENPAPIGSTVSIEAITGAAWEVSLGAPTLNATDLVKAASEYNPDPAAGNQYAIVPATITNVGEANGSPFELTFEFVDADGRSYTGGYVSMEGQLADVDELLPGASATGNVVIEIPSAGAEAGTWAVAHIMGDPIYFAAQ</sequence>
<dbReference type="EMBL" id="PGFF01000001">
    <property type="protein sequence ID" value="PJJ70508.1"/>
    <property type="molecule type" value="Genomic_DNA"/>
</dbReference>
<feature type="region of interest" description="Disordered" evidence="2">
    <location>
        <begin position="127"/>
        <end position="154"/>
    </location>
</feature>
<proteinExistence type="predicted"/>
<dbReference type="AlphaFoldDB" id="A0A2M9CF46"/>
<feature type="compositionally biased region" description="Pro residues" evidence="2">
    <location>
        <begin position="7"/>
        <end position="18"/>
    </location>
</feature>
<evidence type="ECO:0000256" key="1">
    <source>
        <dbReference type="ARBA" id="ARBA00022729"/>
    </source>
</evidence>
<accession>A0A2M9CF46</accession>
<keyword evidence="5" id="KW-1185">Reference proteome</keyword>
<keyword evidence="3" id="KW-0472">Membrane</keyword>
<gene>
    <name evidence="4" type="ORF">CLV46_0030</name>
</gene>
<feature type="transmembrane region" description="Helical" evidence="3">
    <location>
        <begin position="87"/>
        <end position="109"/>
    </location>
</feature>